<dbReference type="EMBL" id="JACGWN010000001">
    <property type="protein sequence ID" value="KAL0462294.1"/>
    <property type="molecule type" value="Genomic_DNA"/>
</dbReference>
<feature type="compositionally biased region" description="Polar residues" evidence="1">
    <location>
        <begin position="31"/>
        <end position="40"/>
    </location>
</feature>
<accession>A0AAW2Y934</accession>
<name>A0AAW2Y934_9LAMI</name>
<sequence length="54" mass="5665">MELMIIKSYDPALPIEVSVMDVKVSAGLSPDPSSTNTANTEPAYEDANVVGEPA</sequence>
<reference evidence="2" key="2">
    <citation type="journal article" date="2024" name="Plant">
        <title>Genomic evolution and insights into agronomic trait innovations of Sesamum species.</title>
        <authorList>
            <person name="Miao H."/>
            <person name="Wang L."/>
            <person name="Qu L."/>
            <person name="Liu H."/>
            <person name="Sun Y."/>
            <person name="Le M."/>
            <person name="Wang Q."/>
            <person name="Wei S."/>
            <person name="Zheng Y."/>
            <person name="Lin W."/>
            <person name="Duan Y."/>
            <person name="Cao H."/>
            <person name="Xiong S."/>
            <person name="Wang X."/>
            <person name="Wei L."/>
            <person name="Li C."/>
            <person name="Ma Q."/>
            <person name="Ju M."/>
            <person name="Zhao R."/>
            <person name="Li G."/>
            <person name="Mu C."/>
            <person name="Tian Q."/>
            <person name="Mei H."/>
            <person name="Zhang T."/>
            <person name="Gao T."/>
            <person name="Zhang H."/>
        </authorList>
    </citation>
    <scope>NUCLEOTIDE SEQUENCE</scope>
    <source>
        <strain evidence="2">KEN1</strain>
    </source>
</reference>
<protein>
    <submittedName>
        <fullName evidence="2">Uncharacterized protein</fullName>
    </submittedName>
</protein>
<proteinExistence type="predicted"/>
<evidence type="ECO:0000313" key="2">
    <source>
        <dbReference type="EMBL" id="KAL0462294.1"/>
    </source>
</evidence>
<comment type="caution">
    <text evidence="2">The sequence shown here is derived from an EMBL/GenBank/DDBJ whole genome shotgun (WGS) entry which is preliminary data.</text>
</comment>
<reference evidence="2" key="1">
    <citation type="submission" date="2020-06" db="EMBL/GenBank/DDBJ databases">
        <authorList>
            <person name="Li T."/>
            <person name="Hu X."/>
            <person name="Zhang T."/>
            <person name="Song X."/>
            <person name="Zhang H."/>
            <person name="Dai N."/>
            <person name="Sheng W."/>
            <person name="Hou X."/>
            <person name="Wei L."/>
        </authorList>
    </citation>
    <scope>NUCLEOTIDE SEQUENCE</scope>
    <source>
        <strain evidence="2">KEN1</strain>
        <tissue evidence="2">Leaf</tissue>
    </source>
</reference>
<feature type="region of interest" description="Disordered" evidence="1">
    <location>
        <begin position="27"/>
        <end position="54"/>
    </location>
</feature>
<dbReference type="AlphaFoldDB" id="A0AAW2Y934"/>
<gene>
    <name evidence="2" type="ORF">Slati_0117000</name>
</gene>
<organism evidence="2">
    <name type="scientific">Sesamum latifolium</name>
    <dbReference type="NCBI Taxonomy" id="2727402"/>
    <lineage>
        <taxon>Eukaryota</taxon>
        <taxon>Viridiplantae</taxon>
        <taxon>Streptophyta</taxon>
        <taxon>Embryophyta</taxon>
        <taxon>Tracheophyta</taxon>
        <taxon>Spermatophyta</taxon>
        <taxon>Magnoliopsida</taxon>
        <taxon>eudicotyledons</taxon>
        <taxon>Gunneridae</taxon>
        <taxon>Pentapetalae</taxon>
        <taxon>asterids</taxon>
        <taxon>lamiids</taxon>
        <taxon>Lamiales</taxon>
        <taxon>Pedaliaceae</taxon>
        <taxon>Sesamum</taxon>
    </lineage>
</organism>
<evidence type="ECO:0000256" key="1">
    <source>
        <dbReference type="SAM" id="MobiDB-lite"/>
    </source>
</evidence>